<sequence>MATFTLLLSQPLSDANNVINLMGFAQAARIAGHDITSVFCYQAGTEFANQLQVLPSDEPNIRKQLKSFCQQHGIALEVCISAANRRGVISDEDASDNDLAHHSLDPDFALVGLGELAQHLQRSDRVVQF</sequence>
<dbReference type="EMBL" id="JBHSUS010000001">
    <property type="protein sequence ID" value="MFC6440068.1"/>
    <property type="molecule type" value="Genomic_DNA"/>
</dbReference>
<organism evidence="5 6">
    <name type="scientific">Pseudobowmanella zhangzhouensis</name>
    <dbReference type="NCBI Taxonomy" id="1537679"/>
    <lineage>
        <taxon>Bacteria</taxon>
        <taxon>Pseudomonadati</taxon>
        <taxon>Pseudomonadota</taxon>
        <taxon>Gammaproteobacteria</taxon>
        <taxon>Alteromonadales</taxon>
        <taxon>Alteromonadaceae</taxon>
    </lineage>
</organism>
<name>A0ABW1XJ46_9ALTE</name>
<dbReference type="InterPro" id="IPR003787">
    <property type="entry name" value="Sulphur_relay_DsrE/F-like"/>
</dbReference>
<evidence type="ECO:0000256" key="1">
    <source>
        <dbReference type="ARBA" id="ARBA00004496"/>
    </source>
</evidence>
<gene>
    <name evidence="5" type="primary">tusD</name>
    <name evidence="5" type="ORF">ACFP85_07895</name>
</gene>
<accession>A0ABW1XJ46</accession>
<proteinExistence type="inferred from homology"/>
<comment type="caution">
    <text evidence="5">The sequence shown here is derived from an EMBL/GenBank/DDBJ whole genome shotgun (WGS) entry which is preliminary data.</text>
</comment>
<dbReference type="InterPro" id="IPR027396">
    <property type="entry name" value="DsrEFH-like"/>
</dbReference>
<dbReference type="NCBIfam" id="TIGR03012">
    <property type="entry name" value="sulf_tusD_dsrE"/>
    <property type="match status" value="1"/>
</dbReference>
<dbReference type="Gene3D" id="3.40.1260.10">
    <property type="entry name" value="DsrEFH-like"/>
    <property type="match status" value="1"/>
</dbReference>
<protein>
    <submittedName>
        <fullName evidence="5">Sulfurtransferase complex subunit TusD</fullName>
    </submittedName>
</protein>
<keyword evidence="6" id="KW-1185">Reference proteome</keyword>
<dbReference type="InterPro" id="IPR017463">
    <property type="entry name" value="Sulphur_relay_TusD/DsrE"/>
</dbReference>
<dbReference type="Proteomes" id="UP001596364">
    <property type="component" value="Unassembled WGS sequence"/>
</dbReference>
<evidence type="ECO:0000313" key="5">
    <source>
        <dbReference type="EMBL" id="MFC6440068.1"/>
    </source>
</evidence>
<comment type="similarity">
    <text evidence="2">Belongs to the DsrE/TusD family.</text>
</comment>
<keyword evidence="3" id="KW-0963">Cytoplasm</keyword>
<reference evidence="6" key="1">
    <citation type="journal article" date="2019" name="Int. J. Syst. Evol. Microbiol.">
        <title>The Global Catalogue of Microorganisms (GCM) 10K type strain sequencing project: providing services to taxonomists for standard genome sequencing and annotation.</title>
        <authorList>
            <consortium name="The Broad Institute Genomics Platform"/>
            <consortium name="The Broad Institute Genome Sequencing Center for Infectious Disease"/>
            <person name="Wu L."/>
            <person name="Ma J."/>
        </authorList>
    </citation>
    <scope>NUCLEOTIDE SEQUENCE [LARGE SCALE GENOMIC DNA]</scope>
    <source>
        <strain evidence="6">CGMCC 1.16031</strain>
    </source>
</reference>
<evidence type="ECO:0000313" key="6">
    <source>
        <dbReference type="Proteomes" id="UP001596364"/>
    </source>
</evidence>
<keyword evidence="4" id="KW-0808">Transferase</keyword>
<dbReference type="PANTHER" id="PTHR34874:SF3">
    <property type="entry name" value="SULFURTRANSFERASE TUSD"/>
    <property type="match status" value="1"/>
</dbReference>
<comment type="subcellular location">
    <subcellularLocation>
        <location evidence="1">Cytoplasm</location>
    </subcellularLocation>
</comment>
<dbReference type="RefSeq" id="WP_131256954.1">
    <property type="nucleotide sequence ID" value="NZ_JBHSUS010000001.1"/>
</dbReference>
<dbReference type="NCBIfam" id="NF001237">
    <property type="entry name" value="PRK00207.1"/>
    <property type="match status" value="1"/>
</dbReference>
<evidence type="ECO:0000256" key="4">
    <source>
        <dbReference type="ARBA" id="ARBA00022679"/>
    </source>
</evidence>
<evidence type="ECO:0000256" key="2">
    <source>
        <dbReference type="ARBA" id="ARBA00007067"/>
    </source>
</evidence>
<dbReference type="SUPFAM" id="SSF75169">
    <property type="entry name" value="DsrEFH-like"/>
    <property type="match status" value="1"/>
</dbReference>
<dbReference type="PANTHER" id="PTHR34874">
    <property type="entry name" value="PROTEIN YCHN"/>
    <property type="match status" value="1"/>
</dbReference>
<dbReference type="Pfam" id="PF02635">
    <property type="entry name" value="DsrE"/>
    <property type="match status" value="1"/>
</dbReference>
<evidence type="ECO:0000256" key="3">
    <source>
        <dbReference type="ARBA" id="ARBA00022490"/>
    </source>
</evidence>